<evidence type="ECO:0000256" key="2">
    <source>
        <dbReference type="RuleBase" id="RU003616"/>
    </source>
</evidence>
<dbReference type="Gene3D" id="2.60.40.790">
    <property type="match status" value="1"/>
</dbReference>
<dbReference type="PROSITE" id="PS01031">
    <property type="entry name" value="SHSP"/>
    <property type="match status" value="1"/>
</dbReference>
<accession>A0ABZ2K6W8</accession>
<dbReference type="RefSeq" id="WP_394842711.1">
    <property type="nucleotide sequence ID" value="NZ_CP089982.1"/>
</dbReference>
<dbReference type="SUPFAM" id="SSF49764">
    <property type="entry name" value="HSP20-like chaperones"/>
    <property type="match status" value="1"/>
</dbReference>
<evidence type="ECO:0000256" key="1">
    <source>
        <dbReference type="PROSITE-ProRule" id="PRU00285"/>
    </source>
</evidence>
<sequence>MLTYENLFRFDRALDDVMGATFGTATHRRSFSPSIDVFSDDERALFVVDVPGVKSEDLDITVDGRVLTIKGSRKFNGPAQSKNTQAVLGRSYGSFSRAFTLPDDLDATNLTAELSDGVLSIRIPKLEAAKPRRIQVSVATNGLPSAASAPRQGGEGK</sequence>
<feature type="domain" description="SHSP" evidence="3">
    <location>
        <begin position="26"/>
        <end position="141"/>
    </location>
</feature>
<keyword evidence="5" id="KW-1185">Reference proteome</keyword>
<dbReference type="Pfam" id="PF00011">
    <property type="entry name" value="HSP20"/>
    <property type="match status" value="1"/>
</dbReference>
<protein>
    <submittedName>
        <fullName evidence="4">Hsp20/alpha crystallin family protein</fullName>
    </submittedName>
</protein>
<organism evidence="4 5">
    <name type="scientific">Pendulispora brunnea</name>
    <dbReference type="NCBI Taxonomy" id="2905690"/>
    <lineage>
        <taxon>Bacteria</taxon>
        <taxon>Pseudomonadati</taxon>
        <taxon>Myxococcota</taxon>
        <taxon>Myxococcia</taxon>
        <taxon>Myxococcales</taxon>
        <taxon>Sorangiineae</taxon>
        <taxon>Pendulisporaceae</taxon>
        <taxon>Pendulispora</taxon>
    </lineage>
</organism>
<dbReference type="Proteomes" id="UP001379533">
    <property type="component" value="Chromosome"/>
</dbReference>
<dbReference type="EMBL" id="CP089982">
    <property type="protein sequence ID" value="WXA92091.1"/>
    <property type="molecule type" value="Genomic_DNA"/>
</dbReference>
<dbReference type="InterPro" id="IPR031107">
    <property type="entry name" value="Small_HSP"/>
</dbReference>
<evidence type="ECO:0000313" key="4">
    <source>
        <dbReference type="EMBL" id="WXA92091.1"/>
    </source>
</evidence>
<dbReference type="InterPro" id="IPR008978">
    <property type="entry name" value="HSP20-like_chaperone"/>
</dbReference>
<evidence type="ECO:0000313" key="5">
    <source>
        <dbReference type="Proteomes" id="UP001379533"/>
    </source>
</evidence>
<comment type="similarity">
    <text evidence="1 2">Belongs to the small heat shock protein (HSP20) family.</text>
</comment>
<dbReference type="CDD" id="cd06464">
    <property type="entry name" value="ACD_sHsps-like"/>
    <property type="match status" value="1"/>
</dbReference>
<name>A0ABZ2K6W8_9BACT</name>
<reference evidence="4 5" key="1">
    <citation type="submission" date="2021-12" db="EMBL/GenBank/DDBJ databases">
        <title>Discovery of the Pendulisporaceae a myxobacterial family with distinct sporulation behavior and unique specialized metabolism.</title>
        <authorList>
            <person name="Garcia R."/>
            <person name="Popoff A."/>
            <person name="Bader C.D."/>
            <person name="Loehr J."/>
            <person name="Walesch S."/>
            <person name="Walt C."/>
            <person name="Boldt J."/>
            <person name="Bunk B."/>
            <person name="Haeckl F.J.F.P.J."/>
            <person name="Gunesch A.P."/>
            <person name="Birkelbach J."/>
            <person name="Nuebel U."/>
            <person name="Pietschmann T."/>
            <person name="Bach T."/>
            <person name="Mueller R."/>
        </authorList>
    </citation>
    <scope>NUCLEOTIDE SEQUENCE [LARGE SCALE GENOMIC DNA]</scope>
    <source>
        <strain evidence="4 5">MSr12523</strain>
    </source>
</reference>
<gene>
    <name evidence="4" type="ORF">LZC95_37270</name>
</gene>
<evidence type="ECO:0000259" key="3">
    <source>
        <dbReference type="PROSITE" id="PS01031"/>
    </source>
</evidence>
<dbReference type="PANTHER" id="PTHR11527">
    <property type="entry name" value="HEAT-SHOCK PROTEIN 20 FAMILY MEMBER"/>
    <property type="match status" value="1"/>
</dbReference>
<proteinExistence type="inferred from homology"/>
<dbReference type="InterPro" id="IPR002068">
    <property type="entry name" value="A-crystallin/Hsp20_dom"/>
</dbReference>